<proteinExistence type="predicted"/>
<dbReference type="EMBL" id="VINQ01000016">
    <property type="protein sequence ID" value="KAA0912151.1"/>
    <property type="molecule type" value="Genomic_DNA"/>
</dbReference>
<keyword evidence="1" id="KW-0812">Transmembrane</keyword>
<accession>A0A5A9Z4P5</accession>
<feature type="transmembrane region" description="Helical" evidence="1">
    <location>
        <begin position="81"/>
        <end position="99"/>
    </location>
</feature>
<protein>
    <submittedName>
        <fullName evidence="2">Uncharacterized protein</fullName>
    </submittedName>
</protein>
<organism evidence="2 3">
    <name type="scientific">Aquicoccus porphyridii</name>
    <dbReference type="NCBI Taxonomy" id="1852029"/>
    <lineage>
        <taxon>Bacteria</taxon>
        <taxon>Pseudomonadati</taxon>
        <taxon>Pseudomonadota</taxon>
        <taxon>Alphaproteobacteria</taxon>
        <taxon>Rhodobacterales</taxon>
        <taxon>Paracoccaceae</taxon>
        <taxon>Aquicoccus</taxon>
    </lineage>
</organism>
<name>A0A5A9Z4P5_9RHOB</name>
<keyword evidence="1" id="KW-1133">Transmembrane helix</keyword>
<gene>
    <name evidence="2" type="ORF">FLO80_17255</name>
</gene>
<evidence type="ECO:0000256" key="1">
    <source>
        <dbReference type="SAM" id="Phobius"/>
    </source>
</evidence>
<dbReference type="RefSeq" id="WP_111366935.1">
    <property type="nucleotide sequence ID" value="NZ_VINQ01000016.1"/>
</dbReference>
<feature type="transmembrane region" description="Helical" evidence="1">
    <location>
        <begin position="43"/>
        <end position="69"/>
    </location>
</feature>
<dbReference type="AlphaFoldDB" id="A0A5A9Z4P5"/>
<keyword evidence="3" id="KW-1185">Reference proteome</keyword>
<keyword evidence="1" id="KW-0472">Membrane</keyword>
<dbReference type="Proteomes" id="UP000325291">
    <property type="component" value="Unassembled WGS sequence"/>
</dbReference>
<feature type="transmembrane region" description="Helical" evidence="1">
    <location>
        <begin position="111"/>
        <end position="131"/>
    </location>
</feature>
<sequence>MRFVGFVLITMLGSVFFGGVSAGAVVAIAEGDFRAIVIVPANFLFGSIFLIPFYFLVWFIPSAFAFYGVSRLLRNSYPPAVRVRLAGFATAVLAALFFVEVTNGQQGIAEAARFVAVAAVAIAPFTAWRAYRSAFSTTNTSLMN</sequence>
<reference evidence="2 3" key="1">
    <citation type="submission" date="2019-07" db="EMBL/GenBank/DDBJ databases">
        <title>Aquicoccus porphyridii gen. nov., sp. nov., isolated from a small marine red alga, Porphyridium marinum.</title>
        <authorList>
            <person name="Liu L."/>
        </authorList>
    </citation>
    <scope>NUCLEOTIDE SEQUENCE [LARGE SCALE GENOMIC DNA]</scope>
    <source>
        <strain evidence="2 3">L1 8-17</strain>
    </source>
</reference>
<evidence type="ECO:0000313" key="3">
    <source>
        <dbReference type="Proteomes" id="UP000325291"/>
    </source>
</evidence>
<comment type="caution">
    <text evidence="2">The sequence shown here is derived from an EMBL/GenBank/DDBJ whole genome shotgun (WGS) entry which is preliminary data.</text>
</comment>
<evidence type="ECO:0000313" key="2">
    <source>
        <dbReference type="EMBL" id="KAA0912151.1"/>
    </source>
</evidence>